<feature type="region of interest" description="Disordered" evidence="1">
    <location>
        <begin position="1"/>
        <end position="24"/>
    </location>
</feature>
<dbReference type="EMBL" id="RWGY01000099">
    <property type="protein sequence ID" value="TVU04099.1"/>
    <property type="molecule type" value="Genomic_DNA"/>
</dbReference>
<dbReference type="InterPro" id="IPR053223">
    <property type="entry name" value="Prob_Methyltransferase"/>
</dbReference>
<feature type="non-terminal residue" evidence="4">
    <location>
        <position position="1"/>
    </location>
</feature>
<name>A0A5J9SYE3_9POAL</name>
<accession>A0A5J9SYE3</accession>
<dbReference type="Gramene" id="TVU04099">
    <property type="protein sequence ID" value="TVU04099"/>
    <property type="gene ID" value="EJB05_50340"/>
</dbReference>
<dbReference type="OrthoDB" id="2013972at2759"/>
<dbReference type="Proteomes" id="UP000324897">
    <property type="component" value="Unassembled WGS sequence"/>
</dbReference>
<reference evidence="4 5" key="1">
    <citation type="journal article" date="2019" name="Sci. Rep.">
        <title>A high-quality genome of Eragrostis curvula grass provides insights into Poaceae evolution and supports new strategies to enhance forage quality.</title>
        <authorList>
            <person name="Carballo J."/>
            <person name="Santos B.A.C.M."/>
            <person name="Zappacosta D."/>
            <person name="Garbus I."/>
            <person name="Selva J.P."/>
            <person name="Gallo C.A."/>
            <person name="Diaz A."/>
            <person name="Albertini E."/>
            <person name="Caccamo M."/>
            <person name="Echenique V."/>
        </authorList>
    </citation>
    <scope>NUCLEOTIDE SEQUENCE [LARGE SCALE GENOMIC DNA]</scope>
    <source>
        <strain evidence="5">cv. Victoria</strain>
        <tissue evidence="4">Leaf</tissue>
    </source>
</reference>
<dbReference type="SUPFAM" id="SSF53335">
    <property type="entry name" value="S-adenosyl-L-methionine-dependent methyltransferases"/>
    <property type="match status" value="1"/>
</dbReference>
<dbReference type="AlphaFoldDB" id="A0A5J9SYE3"/>
<dbReference type="PANTHER" id="PTHR44067:SF13">
    <property type="entry name" value="METHYLTRANSFERASE TYPE 11 DOMAIN-CONTAINING PROTEIN"/>
    <property type="match status" value="1"/>
</dbReference>
<keyword evidence="2" id="KW-1133">Transmembrane helix</keyword>
<protein>
    <recommendedName>
        <fullName evidence="3">Methyltransferase domain-containing protein</fullName>
    </recommendedName>
</protein>
<dbReference type="InterPro" id="IPR029063">
    <property type="entry name" value="SAM-dependent_MTases_sf"/>
</dbReference>
<keyword evidence="2" id="KW-0812">Transmembrane</keyword>
<dbReference type="Pfam" id="PF13649">
    <property type="entry name" value="Methyltransf_25"/>
    <property type="match status" value="1"/>
</dbReference>
<evidence type="ECO:0000256" key="1">
    <source>
        <dbReference type="SAM" id="MobiDB-lite"/>
    </source>
</evidence>
<dbReference type="Gene3D" id="3.40.50.150">
    <property type="entry name" value="Vaccinia Virus protein VP39"/>
    <property type="match status" value="1"/>
</dbReference>
<feature type="transmembrane region" description="Helical" evidence="2">
    <location>
        <begin position="31"/>
        <end position="49"/>
    </location>
</feature>
<dbReference type="InterPro" id="IPR041698">
    <property type="entry name" value="Methyltransf_25"/>
</dbReference>
<feature type="compositionally biased region" description="Polar residues" evidence="1">
    <location>
        <begin position="8"/>
        <end position="17"/>
    </location>
</feature>
<gene>
    <name evidence="4" type="ORF">EJB05_50340</name>
</gene>
<keyword evidence="5" id="KW-1185">Reference proteome</keyword>
<evidence type="ECO:0000313" key="5">
    <source>
        <dbReference type="Proteomes" id="UP000324897"/>
    </source>
</evidence>
<organism evidence="4 5">
    <name type="scientific">Eragrostis curvula</name>
    <name type="common">weeping love grass</name>
    <dbReference type="NCBI Taxonomy" id="38414"/>
    <lineage>
        <taxon>Eukaryota</taxon>
        <taxon>Viridiplantae</taxon>
        <taxon>Streptophyta</taxon>
        <taxon>Embryophyta</taxon>
        <taxon>Tracheophyta</taxon>
        <taxon>Spermatophyta</taxon>
        <taxon>Magnoliopsida</taxon>
        <taxon>Liliopsida</taxon>
        <taxon>Poales</taxon>
        <taxon>Poaceae</taxon>
        <taxon>PACMAD clade</taxon>
        <taxon>Chloridoideae</taxon>
        <taxon>Eragrostideae</taxon>
        <taxon>Eragrostidinae</taxon>
        <taxon>Eragrostis</taxon>
    </lineage>
</organism>
<evidence type="ECO:0000313" key="4">
    <source>
        <dbReference type="EMBL" id="TVU04099.1"/>
    </source>
</evidence>
<evidence type="ECO:0000259" key="3">
    <source>
        <dbReference type="Pfam" id="PF13649"/>
    </source>
</evidence>
<comment type="caution">
    <text evidence="4">The sequence shown here is derived from an EMBL/GenBank/DDBJ whole genome shotgun (WGS) entry which is preliminary data.</text>
</comment>
<dbReference type="PANTHER" id="PTHR44067">
    <property type="entry name" value="S-ADENOSYL-L-METHIONINE-DEPENDENT METHYLTRANSFERASE SUPERFAMILY PROTEIN-RELATED"/>
    <property type="match status" value="1"/>
</dbReference>
<dbReference type="CDD" id="cd02440">
    <property type="entry name" value="AdoMet_MTases"/>
    <property type="match status" value="1"/>
</dbReference>
<keyword evidence="2" id="KW-0472">Membrane</keyword>
<evidence type="ECO:0000256" key="2">
    <source>
        <dbReference type="SAM" id="Phobius"/>
    </source>
</evidence>
<proteinExistence type="predicted"/>
<sequence length="452" mass="49320">MDTLTLAEASNSSSRSHGTGKKRRCSDGTKILLLFIITNSVTTLLAISFPNLAGDNEEESGDSTLDFAFNVLSTSQTLAVDLHRRVEATDAVIKRLIANSGRLKRDAADPPNKLTPDEELTLALGPHTLPFGYTRNLDSHKMYPAVGAACHRHRDELRKYMAYNVSGDCPSDAAFAERLMLKGCEPLPRRRCRAQGPAGFPDPTPFPESLWATPPDKSVAWGSFSCKNYSCLLVDRPAGSHDHDCKISCFDLAGEEERRRWVVVGGKRKGAAGDDLDYDVDSVLASKPRGTVRIGLDVGGGTGTFAARMAERGVTVVTTTLDLGAPFGEVVAARGLVPLHLGAVAGRLPFFDGTLDIVHTFGAHLRLGRWVPGEEVLDAELYDIYRVLRPGGLFWLDRFICSGKEMADVYGSIIEKVGFRKLRWNTGKKVDKGPKADADEWYISALLERPMA</sequence>
<feature type="domain" description="Methyltransferase" evidence="3">
    <location>
        <begin position="296"/>
        <end position="392"/>
    </location>
</feature>